<gene>
    <name evidence="1" type="ORF">SAMN05216410_2924</name>
</gene>
<accession>A0A1G6SDD4</accession>
<dbReference type="RefSeq" id="WP_093184306.1">
    <property type="nucleotide sequence ID" value="NZ_FMYH01000005.1"/>
</dbReference>
<evidence type="ECO:0000313" key="1">
    <source>
        <dbReference type="EMBL" id="SDD14125.1"/>
    </source>
</evidence>
<dbReference type="Proteomes" id="UP000199039">
    <property type="component" value="Unassembled WGS sequence"/>
</dbReference>
<protein>
    <submittedName>
        <fullName evidence="1">Uncharacterized protein</fullName>
    </submittedName>
</protein>
<dbReference type="EMBL" id="FMYH01000005">
    <property type="protein sequence ID" value="SDD14125.1"/>
    <property type="molecule type" value="Genomic_DNA"/>
</dbReference>
<reference evidence="1 2" key="1">
    <citation type="submission" date="2016-09" db="EMBL/GenBank/DDBJ databases">
        <authorList>
            <person name="Capua I."/>
            <person name="De Benedictis P."/>
            <person name="Joannis T."/>
            <person name="Lombin L.H."/>
            <person name="Cattoli G."/>
        </authorList>
    </citation>
    <scope>NUCLEOTIDE SEQUENCE [LARGE SCALE GENOMIC DNA]</scope>
    <source>
        <strain evidence="1 2">ISLP-3</strain>
    </source>
</reference>
<evidence type="ECO:0000313" key="2">
    <source>
        <dbReference type="Proteomes" id="UP000199039"/>
    </source>
</evidence>
<sequence>MTATESERIQQVADATTAVIQEQGWFPLKVLVLASIVQENGEREVLIALGSDMKAVNTLGLFLYATVIEDAWHRCGGGSVSEPWLPVRFSAPLTGAEDFTTHEDWLLRLVDIVWRLPFRGTRGGRRVAAMAAAPHPRDVPAGPRAHR</sequence>
<organism evidence="1 2">
    <name type="scientific">Sanguibacter gelidistatuariae</name>
    <dbReference type="NCBI Taxonomy" id="1814289"/>
    <lineage>
        <taxon>Bacteria</taxon>
        <taxon>Bacillati</taxon>
        <taxon>Actinomycetota</taxon>
        <taxon>Actinomycetes</taxon>
        <taxon>Micrococcales</taxon>
        <taxon>Sanguibacteraceae</taxon>
        <taxon>Sanguibacter</taxon>
    </lineage>
</organism>
<dbReference type="OrthoDB" id="4115830at2"/>
<name>A0A1G6SDD4_9MICO</name>
<keyword evidence="2" id="KW-1185">Reference proteome</keyword>
<dbReference type="AlphaFoldDB" id="A0A1G6SDD4"/>
<proteinExistence type="predicted"/>